<sequence>MRFNTVAAAVAVLVLAGSTPAYALCVICNSSVRLDESLASCFAERADEELQKLGAGGKGFIIVDLGDCSSRGSLPTGNAADGPPLTLDVQFVADAQSLQCLTEQIAAMDDTALTPSHLFDLTTDCAPGAEAQPADQSSAQ</sequence>
<gene>
    <name evidence="2" type="ORF">HY834_10475</name>
</gene>
<name>A0A933L494_9HYPH</name>
<organism evidence="2 3">
    <name type="scientific">Devosia nanyangense</name>
    <dbReference type="NCBI Taxonomy" id="1228055"/>
    <lineage>
        <taxon>Bacteria</taxon>
        <taxon>Pseudomonadati</taxon>
        <taxon>Pseudomonadota</taxon>
        <taxon>Alphaproteobacteria</taxon>
        <taxon>Hyphomicrobiales</taxon>
        <taxon>Devosiaceae</taxon>
        <taxon>Devosia</taxon>
    </lineage>
</organism>
<feature type="chain" id="PRO_5036905202" description="Secreted protein" evidence="1">
    <location>
        <begin position="24"/>
        <end position="140"/>
    </location>
</feature>
<protein>
    <recommendedName>
        <fullName evidence="4">Secreted protein</fullName>
    </recommendedName>
</protein>
<feature type="signal peptide" evidence="1">
    <location>
        <begin position="1"/>
        <end position="23"/>
    </location>
</feature>
<comment type="caution">
    <text evidence="2">The sequence shown here is derived from an EMBL/GenBank/DDBJ whole genome shotgun (WGS) entry which is preliminary data.</text>
</comment>
<reference evidence="2" key="1">
    <citation type="submission" date="2020-07" db="EMBL/GenBank/DDBJ databases">
        <title>Huge and variable diversity of episymbiotic CPR bacteria and DPANN archaea in groundwater ecosystems.</title>
        <authorList>
            <person name="He C.Y."/>
            <person name="Keren R."/>
            <person name="Whittaker M."/>
            <person name="Farag I.F."/>
            <person name="Doudna J."/>
            <person name="Cate J.H.D."/>
            <person name="Banfield J.F."/>
        </authorList>
    </citation>
    <scope>NUCLEOTIDE SEQUENCE</scope>
    <source>
        <strain evidence="2">NC_groundwater_1586_Pr3_B-0.1um_66_15</strain>
    </source>
</reference>
<evidence type="ECO:0000256" key="1">
    <source>
        <dbReference type="SAM" id="SignalP"/>
    </source>
</evidence>
<keyword evidence="1" id="KW-0732">Signal</keyword>
<proteinExistence type="predicted"/>
<evidence type="ECO:0008006" key="4">
    <source>
        <dbReference type="Google" id="ProtNLM"/>
    </source>
</evidence>
<evidence type="ECO:0000313" key="2">
    <source>
        <dbReference type="EMBL" id="MBI4922166.1"/>
    </source>
</evidence>
<dbReference type="Proteomes" id="UP000782610">
    <property type="component" value="Unassembled WGS sequence"/>
</dbReference>
<dbReference type="EMBL" id="JACRAF010000028">
    <property type="protein sequence ID" value="MBI4922166.1"/>
    <property type="molecule type" value="Genomic_DNA"/>
</dbReference>
<accession>A0A933L494</accession>
<evidence type="ECO:0000313" key="3">
    <source>
        <dbReference type="Proteomes" id="UP000782610"/>
    </source>
</evidence>
<dbReference type="AlphaFoldDB" id="A0A933L494"/>